<evidence type="ECO:0000313" key="2">
    <source>
        <dbReference type="Proteomes" id="UP000824241"/>
    </source>
</evidence>
<dbReference type="EMBL" id="DVHA01000140">
    <property type="protein sequence ID" value="HIR60791.1"/>
    <property type="molecule type" value="Genomic_DNA"/>
</dbReference>
<reference evidence="1" key="2">
    <citation type="journal article" date="2021" name="PeerJ">
        <title>Extensive microbial diversity within the chicken gut microbiome revealed by metagenomics and culture.</title>
        <authorList>
            <person name="Gilroy R."/>
            <person name="Ravi A."/>
            <person name="Getino M."/>
            <person name="Pursley I."/>
            <person name="Horton D.L."/>
            <person name="Alikhan N.F."/>
            <person name="Baker D."/>
            <person name="Gharbi K."/>
            <person name="Hall N."/>
            <person name="Watson M."/>
            <person name="Adriaenssens E.M."/>
            <person name="Foster-Nyarko E."/>
            <person name="Jarju S."/>
            <person name="Secka A."/>
            <person name="Antonio M."/>
            <person name="Oren A."/>
            <person name="Chaudhuri R.R."/>
            <person name="La Ragione R."/>
            <person name="Hildebrand F."/>
            <person name="Pallen M.J."/>
        </authorList>
    </citation>
    <scope>NUCLEOTIDE SEQUENCE</scope>
    <source>
        <strain evidence="1">CHK189-12415</strain>
    </source>
</reference>
<evidence type="ECO:0000313" key="1">
    <source>
        <dbReference type="EMBL" id="HIR60791.1"/>
    </source>
</evidence>
<proteinExistence type="predicted"/>
<accession>A0A9D1DXG3</accession>
<sequence>MQYIARFPEKLVPQKIVVSCFARNAGHAVRPANNFLRAAKQTGVQQHPNNTKKDFFDKLKGAGNRFPGAFFFGTPLYGSTVPPVFDFL</sequence>
<reference evidence="1" key="1">
    <citation type="submission" date="2020-10" db="EMBL/GenBank/DDBJ databases">
        <authorList>
            <person name="Gilroy R."/>
        </authorList>
    </citation>
    <scope>NUCLEOTIDE SEQUENCE</scope>
    <source>
        <strain evidence="1">CHK189-12415</strain>
    </source>
</reference>
<comment type="caution">
    <text evidence="1">The sequence shown here is derived from an EMBL/GenBank/DDBJ whole genome shotgun (WGS) entry which is preliminary data.</text>
</comment>
<dbReference type="Proteomes" id="UP000824241">
    <property type="component" value="Unassembled WGS sequence"/>
</dbReference>
<dbReference type="AlphaFoldDB" id="A0A9D1DXG3"/>
<organism evidence="1 2">
    <name type="scientific">Candidatus Faecivivens stercoravium</name>
    <dbReference type="NCBI Taxonomy" id="2840803"/>
    <lineage>
        <taxon>Bacteria</taxon>
        <taxon>Bacillati</taxon>
        <taxon>Bacillota</taxon>
        <taxon>Clostridia</taxon>
        <taxon>Eubacteriales</taxon>
        <taxon>Oscillospiraceae</taxon>
        <taxon>Oscillospiraceae incertae sedis</taxon>
        <taxon>Candidatus Faecivivens</taxon>
    </lineage>
</organism>
<gene>
    <name evidence="1" type="ORF">IAB37_04375</name>
</gene>
<name>A0A9D1DXG3_9FIRM</name>
<protein>
    <submittedName>
        <fullName evidence="1">Uncharacterized protein</fullName>
    </submittedName>
</protein>
<feature type="non-terminal residue" evidence="1">
    <location>
        <position position="88"/>
    </location>
</feature>